<evidence type="ECO:0000313" key="1">
    <source>
        <dbReference type="EMBL" id="RAO76332.1"/>
    </source>
</evidence>
<dbReference type="EMBL" id="NFZS01000002">
    <property type="protein sequence ID" value="RAO76332.1"/>
    <property type="molecule type" value="Genomic_DNA"/>
</dbReference>
<dbReference type="Proteomes" id="UP000248926">
    <property type="component" value="Unassembled WGS sequence"/>
</dbReference>
<sequence>MAKRVLKIDALTLPDHHYLDAQDICYYAGEYTAGEGHAYSETNQLILNFKKSMDKRGTAQWQYKERAILQAAAIFRAAIKADAEITFVPIPPSKVKNDPLYDDRMLQLLQAVCKGRHTDIRELVVQRESSAAAHLSDTRPTPDELVANYQLDESLAEPAPQTIFVVDDVLTTGCHFKAVKQVLGRRFPEARIVGLFLARRAPKSVDLDFDSI</sequence>
<keyword evidence="2" id="KW-1185">Reference proteome</keyword>
<evidence type="ECO:0000313" key="2">
    <source>
        <dbReference type="Proteomes" id="UP000248926"/>
    </source>
</evidence>
<proteinExistence type="predicted"/>
<dbReference type="OrthoDB" id="6637825at2"/>
<protein>
    <recommendedName>
        <fullName evidence="3">Phosphoribosyltransferase</fullName>
    </recommendedName>
</protein>
<gene>
    <name evidence="1" type="ORF">CA260_11655</name>
</gene>
<comment type="caution">
    <text evidence="1">The sequence shown here is derived from an EMBL/GenBank/DDBJ whole genome shotgun (WGS) entry which is preliminary data.</text>
</comment>
<dbReference type="RefSeq" id="WP_111983272.1">
    <property type="nucleotide sequence ID" value="NZ_NFZS01000002.1"/>
</dbReference>
<reference evidence="1 2" key="1">
    <citation type="journal article" date="2018" name="Genet. Mol. Biol.">
        <title>The genome sequence of Dyella jiangningensis FCAV SCS01 from a lignocellulose-decomposing microbial consortium metagenome reveals potential for biotechnological applications.</title>
        <authorList>
            <person name="Desiderato J.G."/>
            <person name="Alvarenga D.O."/>
            <person name="Constancio M.T.L."/>
            <person name="Alves L.M.C."/>
            <person name="Varani A.M."/>
        </authorList>
    </citation>
    <scope>NUCLEOTIDE SEQUENCE [LARGE SCALE GENOMIC DNA]</scope>
    <source>
        <strain evidence="1 2">FCAV SCS01</strain>
    </source>
</reference>
<dbReference type="AlphaFoldDB" id="A0A328P6G1"/>
<name>A0A328P6G1_9GAMM</name>
<organism evidence="1 2">
    <name type="scientific">Dyella jiangningensis</name>
    <dbReference type="NCBI Taxonomy" id="1379159"/>
    <lineage>
        <taxon>Bacteria</taxon>
        <taxon>Pseudomonadati</taxon>
        <taxon>Pseudomonadota</taxon>
        <taxon>Gammaproteobacteria</taxon>
        <taxon>Lysobacterales</taxon>
        <taxon>Rhodanobacteraceae</taxon>
        <taxon>Dyella</taxon>
    </lineage>
</organism>
<accession>A0A328P6G1</accession>
<evidence type="ECO:0008006" key="3">
    <source>
        <dbReference type="Google" id="ProtNLM"/>
    </source>
</evidence>